<dbReference type="PANTHER" id="PTHR33116">
    <property type="entry name" value="REVERSE TRANSCRIPTASE ZINC-BINDING DOMAIN-CONTAINING PROTEIN-RELATED-RELATED"/>
    <property type="match status" value="1"/>
</dbReference>
<gene>
    <name evidence="1" type="ORF">I3842_07G078600</name>
</gene>
<organism evidence="1 2">
    <name type="scientific">Carya illinoinensis</name>
    <name type="common">Pecan</name>
    <dbReference type="NCBI Taxonomy" id="32201"/>
    <lineage>
        <taxon>Eukaryota</taxon>
        <taxon>Viridiplantae</taxon>
        <taxon>Streptophyta</taxon>
        <taxon>Embryophyta</taxon>
        <taxon>Tracheophyta</taxon>
        <taxon>Spermatophyta</taxon>
        <taxon>Magnoliopsida</taxon>
        <taxon>eudicotyledons</taxon>
        <taxon>Gunneridae</taxon>
        <taxon>Pentapetalae</taxon>
        <taxon>rosids</taxon>
        <taxon>fabids</taxon>
        <taxon>Fagales</taxon>
        <taxon>Juglandaceae</taxon>
        <taxon>Carya</taxon>
    </lineage>
</organism>
<protein>
    <submittedName>
        <fullName evidence="1">Uncharacterized protein</fullName>
    </submittedName>
</protein>
<accession>A0A922JGG3</accession>
<comment type="caution">
    <text evidence="1">The sequence shown here is derived from an EMBL/GenBank/DDBJ whole genome shotgun (WGS) entry which is preliminary data.</text>
</comment>
<evidence type="ECO:0000313" key="1">
    <source>
        <dbReference type="EMBL" id="KAG6703329.1"/>
    </source>
</evidence>
<proteinExistence type="predicted"/>
<evidence type="ECO:0000313" key="2">
    <source>
        <dbReference type="Proteomes" id="UP000811246"/>
    </source>
</evidence>
<dbReference type="Proteomes" id="UP000811246">
    <property type="component" value="Chromosome 7"/>
</dbReference>
<dbReference type="EMBL" id="CM031831">
    <property type="protein sequence ID" value="KAG6703329.1"/>
    <property type="molecule type" value="Genomic_DNA"/>
</dbReference>
<name>A0A922JGG3_CARIL</name>
<dbReference type="AlphaFoldDB" id="A0A922JGG3"/>
<sequence>MLIFCEPDLDHIRSLRALLLCFEAVFGLKVNLSKSEIVQVGAVDNLSDLADFLGCKVSSLPMKYLDLPLGLLHKSKVMWDEIVEKIECKLAGWKRLHLSKGGRITLIKSTLSNLPTYILSLFPLSVGVAHRLEKTFCDFLWGSLEDVKKFHLIKWEKVCTPLSTGVLGFAT</sequence>
<reference evidence="1" key="1">
    <citation type="submission" date="2021-01" db="EMBL/GenBank/DDBJ databases">
        <authorList>
            <person name="Lovell J.T."/>
            <person name="Bentley N."/>
            <person name="Bhattarai G."/>
            <person name="Jenkins J.W."/>
            <person name="Sreedasyam A."/>
            <person name="Alarcon Y."/>
            <person name="Bock C."/>
            <person name="Boston L."/>
            <person name="Carlson J."/>
            <person name="Cervantes K."/>
            <person name="Clermont K."/>
            <person name="Krom N."/>
            <person name="Kubenka K."/>
            <person name="Mamidi S."/>
            <person name="Mattison C."/>
            <person name="Monteros M."/>
            <person name="Pisani C."/>
            <person name="Plott C."/>
            <person name="Rajasekar S."/>
            <person name="Rhein H.S."/>
            <person name="Rohla C."/>
            <person name="Song M."/>
            <person name="Hilaire R.S."/>
            <person name="Shu S."/>
            <person name="Wells L."/>
            <person name="Wang X."/>
            <person name="Webber J."/>
            <person name="Heerema R.J."/>
            <person name="Klein P."/>
            <person name="Conner P."/>
            <person name="Grauke L."/>
            <person name="Grimwood J."/>
            <person name="Schmutz J."/>
            <person name="Randall J.J."/>
        </authorList>
    </citation>
    <scope>NUCLEOTIDE SEQUENCE</scope>
    <source>
        <tissue evidence="1">Leaf</tissue>
    </source>
</reference>
<dbReference type="PANTHER" id="PTHR33116:SF78">
    <property type="entry name" value="OS12G0587133 PROTEIN"/>
    <property type="match status" value="1"/>
</dbReference>